<proteinExistence type="predicted"/>
<name>A0A4D6KLT7_VIGUN</name>
<organism evidence="1 2">
    <name type="scientific">Vigna unguiculata</name>
    <name type="common">Cowpea</name>
    <dbReference type="NCBI Taxonomy" id="3917"/>
    <lineage>
        <taxon>Eukaryota</taxon>
        <taxon>Viridiplantae</taxon>
        <taxon>Streptophyta</taxon>
        <taxon>Embryophyta</taxon>
        <taxon>Tracheophyta</taxon>
        <taxon>Spermatophyta</taxon>
        <taxon>Magnoliopsida</taxon>
        <taxon>eudicotyledons</taxon>
        <taxon>Gunneridae</taxon>
        <taxon>Pentapetalae</taxon>
        <taxon>rosids</taxon>
        <taxon>fabids</taxon>
        <taxon>Fabales</taxon>
        <taxon>Fabaceae</taxon>
        <taxon>Papilionoideae</taxon>
        <taxon>50 kb inversion clade</taxon>
        <taxon>NPAAA clade</taxon>
        <taxon>indigoferoid/millettioid clade</taxon>
        <taxon>Phaseoleae</taxon>
        <taxon>Vigna</taxon>
    </lineage>
</organism>
<gene>
    <name evidence="1" type="ORF">DEO72_LG1g2164</name>
</gene>
<protein>
    <submittedName>
        <fullName evidence="1">Uncharacterized protein</fullName>
    </submittedName>
</protein>
<accession>A0A4D6KLT7</accession>
<sequence length="172" mass="19680">MDLGISAFVDFKFADYHHHRRVHVAPAISTPLSIILQKWTLSTKMDNRHYPLTLSTIAPVETLPVVKHPTVDRGRHDGEWKGLVKVEHAAQPLVIFLRVKPVETLPVVKHPTVDRGRHDGEWKGLAKVERAAQPLVIFLRVKARTLWMNECDWICHISLQFAILELISKKIV</sequence>
<keyword evidence="2" id="KW-1185">Reference proteome</keyword>
<evidence type="ECO:0000313" key="2">
    <source>
        <dbReference type="Proteomes" id="UP000501690"/>
    </source>
</evidence>
<dbReference type="Proteomes" id="UP000501690">
    <property type="component" value="Linkage Group LG1"/>
</dbReference>
<evidence type="ECO:0000313" key="1">
    <source>
        <dbReference type="EMBL" id="QCD78528.1"/>
    </source>
</evidence>
<reference evidence="1 2" key="1">
    <citation type="submission" date="2019-04" db="EMBL/GenBank/DDBJ databases">
        <title>An improved genome assembly and genetic linkage map for asparagus bean, Vigna unguiculata ssp. sesquipedialis.</title>
        <authorList>
            <person name="Xia Q."/>
            <person name="Zhang R."/>
            <person name="Dong Y."/>
        </authorList>
    </citation>
    <scope>NUCLEOTIDE SEQUENCE [LARGE SCALE GENOMIC DNA]</scope>
    <source>
        <tissue evidence="1">Leaf</tissue>
    </source>
</reference>
<dbReference type="EMBL" id="CP039345">
    <property type="protein sequence ID" value="QCD78528.1"/>
    <property type="molecule type" value="Genomic_DNA"/>
</dbReference>
<dbReference type="AlphaFoldDB" id="A0A4D6KLT7"/>